<dbReference type="Proteomes" id="UP000499080">
    <property type="component" value="Unassembled WGS sequence"/>
</dbReference>
<evidence type="ECO:0000313" key="1">
    <source>
        <dbReference type="EMBL" id="GBL72039.1"/>
    </source>
</evidence>
<keyword evidence="2" id="KW-1185">Reference proteome</keyword>
<reference evidence="1 2" key="1">
    <citation type="journal article" date="2019" name="Sci. Rep.">
        <title>Orb-weaving spider Araneus ventricosus genome elucidates the spidroin gene catalogue.</title>
        <authorList>
            <person name="Kono N."/>
            <person name="Nakamura H."/>
            <person name="Ohtoshi R."/>
            <person name="Moran D.A.P."/>
            <person name="Shinohara A."/>
            <person name="Yoshida Y."/>
            <person name="Fujiwara M."/>
            <person name="Mori M."/>
            <person name="Tomita M."/>
            <person name="Arakawa K."/>
        </authorList>
    </citation>
    <scope>NUCLEOTIDE SEQUENCE [LARGE SCALE GENOMIC DNA]</scope>
</reference>
<evidence type="ECO:0000313" key="2">
    <source>
        <dbReference type="Proteomes" id="UP000499080"/>
    </source>
</evidence>
<protein>
    <submittedName>
        <fullName evidence="1">Uncharacterized protein</fullName>
    </submittedName>
</protein>
<name>A0A4Y1ZY43_ARAVE</name>
<organism evidence="1 2">
    <name type="scientific">Araneus ventricosus</name>
    <name type="common">Orbweaver spider</name>
    <name type="synonym">Epeira ventricosa</name>
    <dbReference type="NCBI Taxonomy" id="182803"/>
    <lineage>
        <taxon>Eukaryota</taxon>
        <taxon>Metazoa</taxon>
        <taxon>Ecdysozoa</taxon>
        <taxon>Arthropoda</taxon>
        <taxon>Chelicerata</taxon>
        <taxon>Arachnida</taxon>
        <taxon>Araneae</taxon>
        <taxon>Araneomorphae</taxon>
        <taxon>Entelegynae</taxon>
        <taxon>Araneoidea</taxon>
        <taxon>Araneidae</taxon>
        <taxon>Araneus</taxon>
    </lineage>
</organism>
<accession>A0A4Y1ZY43</accession>
<gene>
    <name evidence="1" type="ORF">AVEN_115064_1</name>
</gene>
<dbReference type="AlphaFoldDB" id="A0A4Y1ZY43"/>
<proteinExistence type="predicted"/>
<comment type="caution">
    <text evidence="1">The sequence shown here is derived from an EMBL/GenBank/DDBJ whole genome shotgun (WGS) entry which is preliminary data.</text>
</comment>
<sequence>MYPERKTSGTPANYILDDLHERPDELSDLLKLLKRYEKILAKIPNVRDAIKQMEKIVDPSTKLSILPEELVENDEDP</sequence>
<dbReference type="EMBL" id="BGPR01000001">
    <property type="protein sequence ID" value="GBL72039.1"/>
    <property type="molecule type" value="Genomic_DNA"/>
</dbReference>